<organism evidence="8 9">
    <name type="scientific">Brevibacillus fluminis</name>
    <dbReference type="NCBI Taxonomy" id="511487"/>
    <lineage>
        <taxon>Bacteria</taxon>
        <taxon>Bacillati</taxon>
        <taxon>Bacillota</taxon>
        <taxon>Bacilli</taxon>
        <taxon>Bacillales</taxon>
        <taxon>Paenibacillaceae</taxon>
        <taxon>Brevibacillus</taxon>
    </lineage>
</organism>
<dbReference type="InterPro" id="IPR030679">
    <property type="entry name" value="ABC_ATPase_HisP-typ"/>
</dbReference>
<dbReference type="InterPro" id="IPR027417">
    <property type="entry name" value="P-loop_NTPase"/>
</dbReference>
<dbReference type="PANTHER" id="PTHR43166:SF35">
    <property type="entry name" value="L-CYSTINE IMPORT ATP-BINDING PROTEIN TCYN"/>
    <property type="match status" value="1"/>
</dbReference>
<feature type="domain" description="ABC transporter" evidence="7">
    <location>
        <begin position="2"/>
        <end position="242"/>
    </location>
</feature>
<proteinExistence type="predicted"/>
<dbReference type="GO" id="GO:0005524">
    <property type="term" value="F:ATP binding"/>
    <property type="evidence" value="ECO:0007669"/>
    <property type="project" value="UniProtKB-KW"/>
</dbReference>
<dbReference type="PROSITE" id="PS50893">
    <property type="entry name" value="ABC_TRANSPORTER_2"/>
    <property type="match status" value="1"/>
</dbReference>
<dbReference type="InterPro" id="IPR050086">
    <property type="entry name" value="MetN_ABC_transporter-like"/>
</dbReference>
<evidence type="ECO:0000313" key="9">
    <source>
        <dbReference type="Proteomes" id="UP000271031"/>
    </source>
</evidence>
<dbReference type="Pfam" id="PF00005">
    <property type="entry name" value="ABC_tran"/>
    <property type="match status" value="1"/>
</dbReference>
<sequence>MIELKNLHKQYGQTEILKGIDLKIEEGHTVCIIGPSGSGKTTLLRCLNLLEVPTKGTINLGKFSLDFGDKKHIPKDTVIKFRQQTGMVFQSYNLFPHMTALENVMEGLVIVRKQNKESSRQKAMHLLEKVGLKERANHYPAQLSGGQQQRVGIARAMAMEPEVLLFDEPTSALDPELVGEVLKVMKELAKEGMTMVVVTHEMNFAREAADKVVFIDKGVIVEEGTPEQIFDHTQHERTLQFLNKLCS</sequence>
<dbReference type="EMBL" id="RHHQ01000008">
    <property type="protein sequence ID" value="RNB89972.1"/>
    <property type="molecule type" value="Genomic_DNA"/>
</dbReference>
<dbReference type="PIRSF" id="PIRSF039085">
    <property type="entry name" value="ABC_ATPase_HisP"/>
    <property type="match status" value="1"/>
</dbReference>
<keyword evidence="4" id="KW-0547">Nucleotide-binding</keyword>
<dbReference type="Gene3D" id="3.40.50.300">
    <property type="entry name" value="P-loop containing nucleotide triphosphate hydrolases"/>
    <property type="match status" value="1"/>
</dbReference>
<keyword evidence="3" id="KW-1003">Cell membrane</keyword>
<evidence type="ECO:0000259" key="7">
    <source>
        <dbReference type="PROSITE" id="PS50893"/>
    </source>
</evidence>
<comment type="subcellular location">
    <subcellularLocation>
        <location evidence="1">Cell membrane</location>
        <topology evidence="1">Peripheral membrane protein</topology>
    </subcellularLocation>
</comment>
<keyword evidence="2" id="KW-0813">Transport</keyword>
<dbReference type="PROSITE" id="PS00211">
    <property type="entry name" value="ABC_TRANSPORTER_1"/>
    <property type="match status" value="1"/>
</dbReference>
<dbReference type="GO" id="GO:0015424">
    <property type="term" value="F:ABC-type amino acid transporter activity"/>
    <property type="evidence" value="ECO:0007669"/>
    <property type="project" value="InterPro"/>
</dbReference>
<accession>A0A3M8DPI1</accession>
<dbReference type="GO" id="GO:0005886">
    <property type="term" value="C:plasma membrane"/>
    <property type="evidence" value="ECO:0007669"/>
    <property type="project" value="UniProtKB-SubCell"/>
</dbReference>
<evidence type="ECO:0000256" key="2">
    <source>
        <dbReference type="ARBA" id="ARBA00022448"/>
    </source>
</evidence>
<dbReference type="FunFam" id="3.40.50.300:FF:000020">
    <property type="entry name" value="Amino acid ABC transporter ATP-binding component"/>
    <property type="match status" value="1"/>
</dbReference>
<comment type="caution">
    <text evidence="8">The sequence shown here is derived from an EMBL/GenBank/DDBJ whole genome shotgun (WGS) entry which is preliminary data.</text>
</comment>
<evidence type="ECO:0000256" key="5">
    <source>
        <dbReference type="ARBA" id="ARBA00022840"/>
    </source>
</evidence>
<dbReference type="Proteomes" id="UP000271031">
    <property type="component" value="Unassembled WGS sequence"/>
</dbReference>
<dbReference type="RefSeq" id="WP_122918225.1">
    <property type="nucleotide sequence ID" value="NZ_RHHQ01000008.1"/>
</dbReference>
<dbReference type="InterPro" id="IPR017871">
    <property type="entry name" value="ABC_transporter-like_CS"/>
</dbReference>
<evidence type="ECO:0000256" key="3">
    <source>
        <dbReference type="ARBA" id="ARBA00022475"/>
    </source>
</evidence>
<dbReference type="OrthoDB" id="1679618at2"/>
<dbReference type="InterPro" id="IPR003439">
    <property type="entry name" value="ABC_transporter-like_ATP-bd"/>
</dbReference>
<evidence type="ECO:0000256" key="4">
    <source>
        <dbReference type="ARBA" id="ARBA00022741"/>
    </source>
</evidence>
<keyword evidence="6" id="KW-0472">Membrane</keyword>
<dbReference type="GO" id="GO:0016887">
    <property type="term" value="F:ATP hydrolysis activity"/>
    <property type="evidence" value="ECO:0007669"/>
    <property type="project" value="InterPro"/>
</dbReference>
<dbReference type="AlphaFoldDB" id="A0A3M8DPI1"/>
<protein>
    <submittedName>
        <fullName evidence="8">Amino acid ABC transporter ATP-binding protein</fullName>
    </submittedName>
</protein>
<dbReference type="CDD" id="cd03262">
    <property type="entry name" value="ABC_HisP_GlnQ"/>
    <property type="match status" value="1"/>
</dbReference>
<keyword evidence="5 8" id="KW-0067">ATP-binding</keyword>
<name>A0A3M8DPI1_9BACL</name>
<evidence type="ECO:0000313" key="8">
    <source>
        <dbReference type="EMBL" id="RNB89972.1"/>
    </source>
</evidence>
<gene>
    <name evidence="8" type="ORF">EDM56_12535</name>
</gene>
<dbReference type="SMART" id="SM00382">
    <property type="entry name" value="AAA"/>
    <property type="match status" value="1"/>
</dbReference>
<dbReference type="InterPro" id="IPR003593">
    <property type="entry name" value="AAA+_ATPase"/>
</dbReference>
<reference evidence="8 9" key="1">
    <citation type="submission" date="2018-10" db="EMBL/GenBank/DDBJ databases">
        <title>Phylogenomics of Brevibacillus.</title>
        <authorList>
            <person name="Dunlap C."/>
        </authorList>
    </citation>
    <scope>NUCLEOTIDE SEQUENCE [LARGE SCALE GENOMIC DNA]</scope>
    <source>
        <strain evidence="8 9">JCM 15716</strain>
    </source>
</reference>
<dbReference type="SUPFAM" id="SSF52540">
    <property type="entry name" value="P-loop containing nucleoside triphosphate hydrolases"/>
    <property type="match status" value="1"/>
</dbReference>
<evidence type="ECO:0000256" key="6">
    <source>
        <dbReference type="ARBA" id="ARBA00023136"/>
    </source>
</evidence>
<evidence type="ECO:0000256" key="1">
    <source>
        <dbReference type="ARBA" id="ARBA00004202"/>
    </source>
</evidence>
<dbReference type="PANTHER" id="PTHR43166">
    <property type="entry name" value="AMINO ACID IMPORT ATP-BINDING PROTEIN"/>
    <property type="match status" value="1"/>
</dbReference>
<keyword evidence="9" id="KW-1185">Reference proteome</keyword>